<evidence type="ECO:0000313" key="2">
    <source>
        <dbReference type="EMBL" id="AOY84816.2"/>
    </source>
</evidence>
<organism evidence="2 3">
    <name type="scientific">Moorena producens (strain JHB)</name>
    <dbReference type="NCBI Taxonomy" id="1454205"/>
    <lineage>
        <taxon>Bacteria</taxon>
        <taxon>Bacillati</taxon>
        <taxon>Cyanobacteriota</taxon>
        <taxon>Cyanophyceae</taxon>
        <taxon>Coleofasciculales</taxon>
        <taxon>Coleofasciculaceae</taxon>
        <taxon>Moorena</taxon>
    </lineage>
</organism>
<dbReference type="Proteomes" id="UP000176944">
    <property type="component" value="Chromosome"/>
</dbReference>
<sequence>MINLWTITAIDQHAHNLLTPEAAANYPYPAFFSEAYDPDIINHHARNSLFYKRSLRDISQLLECEPQEEAILERRQKLGLKKLTQQCFQSSKLEAVFLDDGLLPNKILPREWHEQFVPVKHILRLEYLAENLIREIDDFATFLERFRYNIDPPPPGVVGFKSIAAYRTGLDIQQIPQEVAKECFDSFKQEVLRGKPLRLVDKPLIDFLITQALEMAAKHGLPVQFHTGFGDPDLDLPLANPVYMRSLLEDQRFRNAPIVLLHGSYPYTQEAGYLAAVYPQVYLDFGLAVPFLSVAGMRNVVQQLLEFVPTSKLMYSSDAHNIPELYYLGAKWARIVLAQVLEGAIQDGDLTAKEAESVAMGILCDNARVLYRANGSYGS</sequence>
<protein>
    <submittedName>
        <fullName evidence="2">Amidohydrolase family protein</fullName>
    </submittedName>
</protein>
<dbReference type="PANTHER" id="PTHR43383:SF2">
    <property type="entry name" value="AMIDOHYDROLASE 2 FAMILY PROTEIN"/>
    <property type="match status" value="1"/>
</dbReference>
<dbReference type="AlphaFoldDB" id="A0A1D9GAZ4"/>
<feature type="domain" description="Amidohydrolase-related" evidence="1">
    <location>
        <begin position="210"/>
        <end position="372"/>
    </location>
</feature>
<dbReference type="GO" id="GO:0016787">
    <property type="term" value="F:hydrolase activity"/>
    <property type="evidence" value="ECO:0007669"/>
    <property type="project" value="InterPro"/>
</dbReference>
<dbReference type="PANTHER" id="PTHR43383">
    <property type="entry name" value="NODULIN 6"/>
    <property type="match status" value="1"/>
</dbReference>
<gene>
    <name evidence="2" type="ORF">BJP36_21570</name>
</gene>
<dbReference type="Pfam" id="PF04909">
    <property type="entry name" value="Amidohydro_2"/>
    <property type="match status" value="1"/>
</dbReference>
<dbReference type="SUPFAM" id="SSF51556">
    <property type="entry name" value="Metallo-dependent hydrolases"/>
    <property type="match status" value="1"/>
</dbReference>
<dbReference type="Gene3D" id="3.20.20.140">
    <property type="entry name" value="Metal-dependent hydrolases"/>
    <property type="match status" value="1"/>
</dbReference>
<dbReference type="InterPro" id="IPR006680">
    <property type="entry name" value="Amidohydro-rel"/>
</dbReference>
<dbReference type="EMBL" id="CP017708">
    <property type="protein sequence ID" value="AOY84816.2"/>
    <property type="molecule type" value="Genomic_DNA"/>
</dbReference>
<evidence type="ECO:0000313" key="3">
    <source>
        <dbReference type="Proteomes" id="UP000176944"/>
    </source>
</evidence>
<name>A0A1D9GAZ4_MOOP1</name>
<evidence type="ECO:0000259" key="1">
    <source>
        <dbReference type="Pfam" id="PF04909"/>
    </source>
</evidence>
<accession>A0A1D9GAZ4</accession>
<proteinExistence type="predicted"/>
<reference evidence="3" key="1">
    <citation type="submission" date="2016-10" db="EMBL/GenBank/DDBJ databases">
        <title>Comparative genomics uncovers the prolific and rare metabolic potential of the cyanobacterial genus Moorea.</title>
        <authorList>
            <person name="Leao T."/>
            <person name="Castelao G."/>
            <person name="Korobeynikov A."/>
            <person name="Monroe E.A."/>
            <person name="Podell S."/>
            <person name="Glukhov E."/>
            <person name="Allen E."/>
            <person name="Gerwick W.H."/>
            <person name="Gerwick L."/>
        </authorList>
    </citation>
    <scope>NUCLEOTIDE SEQUENCE [LARGE SCALE GENOMIC DNA]</scope>
    <source>
        <strain evidence="3">JHB</strain>
    </source>
</reference>
<dbReference type="InterPro" id="IPR032466">
    <property type="entry name" value="Metal_Hydrolase"/>
</dbReference>